<evidence type="ECO:0000313" key="2">
    <source>
        <dbReference type="EMBL" id="KAJ1216598.1"/>
    </source>
</evidence>
<evidence type="ECO:0000256" key="1">
    <source>
        <dbReference type="SAM" id="MobiDB-lite"/>
    </source>
</evidence>
<proteinExistence type="predicted"/>
<protein>
    <submittedName>
        <fullName evidence="2">Uncharacterized protein</fullName>
    </submittedName>
</protein>
<dbReference type="AlphaFoldDB" id="A0AAV7WTW6"/>
<name>A0AAV7WTW6_PLEWA</name>
<evidence type="ECO:0000313" key="3">
    <source>
        <dbReference type="Proteomes" id="UP001066276"/>
    </source>
</evidence>
<feature type="compositionally biased region" description="Polar residues" evidence="1">
    <location>
        <begin position="17"/>
        <end position="29"/>
    </location>
</feature>
<dbReference type="EMBL" id="JANPWB010000001">
    <property type="protein sequence ID" value="KAJ1216598.1"/>
    <property type="molecule type" value="Genomic_DNA"/>
</dbReference>
<feature type="compositionally biased region" description="Polar residues" evidence="1">
    <location>
        <begin position="40"/>
        <end position="49"/>
    </location>
</feature>
<gene>
    <name evidence="2" type="ORF">NDU88_004199</name>
</gene>
<sequence>MEAVADPAGPCPEARDQQQLARKSESQTARGGEWRVDTGGLNQQSAAKQHSPSVVAQMISLSHASSLVQEWAPCCPQSPLEPRGRGPVRLLALVPIPAAAPGVQRLR</sequence>
<dbReference type="Proteomes" id="UP001066276">
    <property type="component" value="Chromosome 1_1"/>
</dbReference>
<reference evidence="2" key="1">
    <citation type="journal article" date="2022" name="bioRxiv">
        <title>Sequencing and chromosome-scale assembly of the giantPleurodeles waltlgenome.</title>
        <authorList>
            <person name="Brown T."/>
            <person name="Elewa A."/>
            <person name="Iarovenko S."/>
            <person name="Subramanian E."/>
            <person name="Araus A.J."/>
            <person name="Petzold A."/>
            <person name="Susuki M."/>
            <person name="Suzuki K.-i.T."/>
            <person name="Hayashi T."/>
            <person name="Toyoda A."/>
            <person name="Oliveira C."/>
            <person name="Osipova E."/>
            <person name="Leigh N.D."/>
            <person name="Simon A."/>
            <person name="Yun M.H."/>
        </authorList>
    </citation>
    <scope>NUCLEOTIDE SEQUENCE</scope>
    <source>
        <strain evidence="2">20211129_DDA</strain>
        <tissue evidence="2">Liver</tissue>
    </source>
</reference>
<organism evidence="2 3">
    <name type="scientific">Pleurodeles waltl</name>
    <name type="common">Iberian ribbed newt</name>
    <dbReference type="NCBI Taxonomy" id="8319"/>
    <lineage>
        <taxon>Eukaryota</taxon>
        <taxon>Metazoa</taxon>
        <taxon>Chordata</taxon>
        <taxon>Craniata</taxon>
        <taxon>Vertebrata</taxon>
        <taxon>Euteleostomi</taxon>
        <taxon>Amphibia</taxon>
        <taxon>Batrachia</taxon>
        <taxon>Caudata</taxon>
        <taxon>Salamandroidea</taxon>
        <taxon>Salamandridae</taxon>
        <taxon>Pleurodelinae</taxon>
        <taxon>Pleurodeles</taxon>
    </lineage>
</organism>
<accession>A0AAV7WTW6</accession>
<feature type="region of interest" description="Disordered" evidence="1">
    <location>
        <begin position="1"/>
        <end position="49"/>
    </location>
</feature>
<comment type="caution">
    <text evidence="2">The sequence shown here is derived from an EMBL/GenBank/DDBJ whole genome shotgun (WGS) entry which is preliminary data.</text>
</comment>
<keyword evidence="3" id="KW-1185">Reference proteome</keyword>